<dbReference type="Proteomes" id="UP001161757">
    <property type="component" value="Unassembled WGS sequence"/>
</dbReference>
<feature type="region of interest" description="Disordered" evidence="1">
    <location>
        <begin position="69"/>
        <end position="102"/>
    </location>
</feature>
<accession>A0AAN6EYE7</accession>
<sequence>MLVIISGVHRDAGFGVLHDSVRSVSRLHTLVSADFQQSGAALLLYFFVSTSKRSYAVRGQLSIYPGNHQFPQSPIRHDRGVLCQPFSPDRPRSRPERSTSGARLNACWNIETSVHPLQQPQTAGSKIEARNTPLRKEKGPC</sequence>
<evidence type="ECO:0000313" key="3">
    <source>
        <dbReference type="Proteomes" id="UP001161757"/>
    </source>
</evidence>
<evidence type="ECO:0000313" key="2">
    <source>
        <dbReference type="EMBL" id="KAJ8992112.1"/>
    </source>
</evidence>
<gene>
    <name evidence="2" type="ORF">HRR80_004008</name>
</gene>
<dbReference type="AlphaFoldDB" id="A0AAN6EYE7"/>
<feature type="region of interest" description="Disordered" evidence="1">
    <location>
        <begin position="116"/>
        <end position="141"/>
    </location>
</feature>
<proteinExistence type="predicted"/>
<comment type="caution">
    <text evidence="2">The sequence shown here is derived from an EMBL/GenBank/DDBJ whole genome shotgun (WGS) entry which is preliminary data.</text>
</comment>
<protein>
    <submittedName>
        <fullName evidence="2">Uncharacterized protein</fullName>
    </submittedName>
</protein>
<reference evidence="2" key="1">
    <citation type="submission" date="2023-01" db="EMBL/GenBank/DDBJ databases">
        <title>Exophiala dermititidis isolated from Cystic Fibrosis Patient.</title>
        <authorList>
            <person name="Kurbessoian T."/>
            <person name="Crocker A."/>
            <person name="Murante D."/>
            <person name="Hogan D.A."/>
            <person name="Stajich J.E."/>
        </authorList>
    </citation>
    <scope>NUCLEOTIDE SEQUENCE</scope>
    <source>
        <strain evidence="2">Ex8</strain>
    </source>
</reference>
<evidence type="ECO:0000256" key="1">
    <source>
        <dbReference type="SAM" id="MobiDB-lite"/>
    </source>
</evidence>
<dbReference type="EMBL" id="JAJGCB010000006">
    <property type="protein sequence ID" value="KAJ8992112.1"/>
    <property type="molecule type" value="Genomic_DNA"/>
</dbReference>
<organism evidence="2 3">
    <name type="scientific">Exophiala dermatitidis</name>
    <name type="common">Black yeast-like fungus</name>
    <name type="synonym">Wangiella dermatitidis</name>
    <dbReference type="NCBI Taxonomy" id="5970"/>
    <lineage>
        <taxon>Eukaryota</taxon>
        <taxon>Fungi</taxon>
        <taxon>Dikarya</taxon>
        <taxon>Ascomycota</taxon>
        <taxon>Pezizomycotina</taxon>
        <taxon>Eurotiomycetes</taxon>
        <taxon>Chaetothyriomycetidae</taxon>
        <taxon>Chaetothyriales</taxon>
        <taxon>Herpotrichiellaceae</taxon>
        <taxon>Exophiala</taxon>
    </lineage>
</organism>
<name>A0AAN6EYE7_EXODE</name>